<dbReference type="Gene3D" id="3.80.10.10">
    <property type="entry name" value="Ribonuclease Inhibitor"/>
    <property type="match status" value="1"/>
</dbReference>
<dbReference type="Proteomes" id="UP000515150">
    <property type="component" value="Chromosome 9"/>
</dbReference>
<dbReference type="RefSeq" id="XP_040928327.1">
    <property type="nucleotide sequence ID" value="XM_041072393.2"/>
</dbReference>
<dbReference type="PANTHER" id="PTHR45712:SF18">
    <property type="entry name" value="PODOCAN-LIKE PROTEIN 1"/>
    <property type="match status" value="1"/>
</dbReference>
<keyword evidence="3" id="KW-0677">Repeat</keyword>
<dbReference type="KEGG" id="bspl:114862727"/>
<evidence type="ECO:0000256" key="3">
    <source>
        <dbReference type="ARBA" id="ARBA00022737"/>
    </source>
</evidence>
<evidence type="ECO:0000256" key="6">
    <source>
        <dbReference type="SAM" id="SignalP"/>
    </source>
</evidence>
<reference evidence="9 10" key="1">
    <citation type="submission" date="2025-04" db="UniProtKB">
        <authorList>
            <consortium name="RefSeq"/>
        </authorList>
    </citation>
    <scope>IDENTIFICATION</scope>
</reference>
<protein>
    <submittedName>
        <fullName evidence="9 10">Uncharacterized protein LOC114862727</fullName>
    </submittedName>
</protein>
<evidence type="ECO:0000256" key="2">
    <source>
        <dbReference type="ARBA" id="ARBA00022729"/>
    </source>
</evidence>
<feature type="region of interest" description="Disordered" evidence="5">
    <location>
        <begin position="184"/>
        <end position="225"/>
    </location>
</feature>
<feature type="compositionally biased region" description="Basic and acidic residues" evidence="5">
    <location>
        <begin position="327"/>
        <end position="341"/>
    </location>
</feature>
<feature type="region of interest" description="Disordered" evidence="5">
    <location>
        <begin position="37"/>
        <end position="103"/>
    </location>
</feature>
<evidence type="ECO:0000313" key="8">
    <source>
        <dbReference type="Proteomes" id="UP000515150"/>
    </source>
</evidence>
<dbReference type="SMART" id="SM00013">
    <property type="entry name" value="LRRNT"/>
    <property type="match status" value="1"/>
</dbReference>
<gene>
    <name evidence="9 10" type="primary">LOC114862727</name>
</gene>
<dbReference type="OrthoDB" id="676979at2759"/>
<organism evidence="8 9">
    <name type="scientific">Betta splendens</name>
    <name type="common">Siamese fighting fish</name>
    <dbReference type="NCBI Taxonomy" id="158456"/>
    <lineage>
        <taxon>Eukaryota</taxon>
        <taxon>Metazoa</taxon>
        <taxon>Chordata</taxon>
        <taxon>Craniata</taxon>
        <taxon>Vertebrata</taxon>
        <taxon>Euteleostomi</taxon>
        <taxon>Actinopterygii</taxon>
        <taxon>Neopterygii</taxon>
        <taxon>Teleostei</taxon>
        <taxon>Neoteleostei</taxon>
        <taxon>Acanthomorphata</taxon>
        <taxon>Anabantaria</taxon>
        <taxon>Anabantiformes</taxon>
        <taxon>Anabantoidei</taxon>
        <taxon>Osphronemidae</taxon>
        <taxon>Betta</taxon>
    </lineage>
</organism>
<keyword evidence="8" id="KW-1185">Reference proteome</keyword>
<feature type="compositionally biased region" description="Basic and acidic residues" evidence="5">
    <location>
        <begin position="184"/>
        <end position="209"/>
    </location>
</feature>
<evidence type="ECO:0000256" key="1">
    <source>
        <dbReference type="ARBA" id="ARBA00022614"/>
    </source>
</evidence>
<evidence type="ECO:0000256" key="4">
    <source>
        <dbReference type="ARBA" id="ARBA00023180"/>
    </source>
</evidence>
<evidence type="ECO:0000313" key="10">
    <source>
        <dbReference type="RefSeq" id="XP_040928327.1"/>
    </source>
</evidence>
<feature type="chain" id="PRO_5044651827" evidence="6">
    <location>
        <begin position="18"/>
        <end position="509"/>
    </location>
</feature>
<dbReference type="GO" id="GO:0005615">
    <property type="term" value="C:extracellular space"/>
    <property type="evidence" value="ECO:0007669"/>
    <property type="project" value="TreeGrafter"/>
</dbReference>
<feature type="compositionally biased region" description="Polar residues" evidence="5">
    <location>
        <begin position="310"/>
        <end position="326"/>
    </location>
</feature>
<name>A0A6P7NNP3_BETSP</name>
<sequence length="509" mass="56249">MEVLPLLLVFFIVSGYSYKLQPRLSFMQKAELDTDQLSEMESASSAMERQDEGKSDLVPLESNPEERGDLTPEIKLPGKRKTGIHRNVEGPMERKEERENVSEEGLTGIERVVTEVVTGRGHNKNTVLTHTWIRDDAKHDTAMKVRGKDKQTVREEETGELVAGISLHKETGGDTHEIEKVPTREIIKERGKSNEGQRRAESEASRDEGPVLGSSPPPPTAAPQLLPSAAASVDPLTVAPQREHSVSAGDVILNPLINAARAEPQTTRAAQDPDADVQPEQSRSTPKAEPDPTPKPNDYTLSAKAAELKATTSTTQSKGPGNNVNKSQEKRRNEIKTQKPLEKKKKKVAVETSFHYFTDNYCPLECACYGRVVQCSDKGVERVPYGIPYSARYVLLMNNHIHSIQLDLLTDYVSMEFLVLSNNQLTDGAIEGAFYGVPALKRLYLDQNLLESVPTDLPACLEEIRLDHNRLRAMSPAAWTRSPGLRVLSLSNNSLGDGPEPLPDRVCAR</sequence>
<keyword evidence="2 6" id="KW-0732">Signal</keyword>
<dbReference type="AlphaFoldDB" id="A0A6P7NNP3"/>
<accession>A0A6P7NNP3</accession>
<dbReference type="PANTHER" id="PTHR45712">
    <property type="entry name" value="AGAP008170-PA"/>
    <property type="match status" value="1"/>
</dbReference>
<dbReference type="InterPro" id="IPR001611">
    <property type="entry name" value="Leu-rich_rpt"/>
</dbReference>
<keyword evidence="1" id="KW-0433">Leucine-rich repeat</keyword>
<dbReference type="RefSeq" id="XP_029019174.1">
    <property type="nucleotide sequence ID" value="XM_029163341.3"/>
</dbReference>
<feature type="domain" description="LRRNT" evidence="7">
    <location>
        <begin position="361"/>
        <end position="393"/>
    </location>
</feature>
<feature type="signal peptide" evidence="6">
    <location>
        <begin position="1"/>
        <end position="17"/>
    </location>
</feature>
<dbReference type="GeneTree" id="ENSGT00940000167455"/>
<dbReference type="GeneID" id="114862727"/>
<dbReference type="InterPro" id="IPR032675">
    <property type="entry name" value="LRR_dom_sf"/>
</dbReference>
<dbReference type="SUPFAM" id="SSF52058">
    <property type="entry name" value="L domain-like"/>
    <property type="match status" value="1"/>
</dbReference>
<feature type="region of interest" description="Disordered" evidence="5">
    <location>
        <begin position="264"/>
        <end position="342"/>
    </location>
</feature>
<evidence type="ECO:0000259" key="7">
    <source>
        <dbReference type="SMART" id="SM00013"/>
    </source>
</evidence>
<dbReference type="Pfam" id="PF01462">
    <property type="entry name" value="LRRNT"/>
    <property type="match status" value="1"/>
</dbReference>
<dbReference type="Pfam" id="PF00560">
    <property type="entry name" value="LRR_1"/>
    <property type="match status" value="1"/>
</dbReference>
<keyword evidence="4" id="KW-0325">Glycoprotein</keyword>
<evidence type="ECO:0000256" key="5">
    <source>
        <dbReference type="SAM" id="MobiDB-lite"/>
    </source>
</evidence>
<evidence type="ECO:0000313" key="9">
    <source>
        <dbReference type="RefSeq" id="XP_029019174.1"/>
    </source>
</evidence>
<feature type="compositionally biased region" description="Basic and acidic residues" evidence="5">
    <location>
        <begin position="86"/>
        <end position="101"/>
    </location>
</feature>
<proteinExistence type="predicted"/>
<dbReference type="InterPro" id="IPR000372">
    <property type="entry name" value="LRRNT"/>
</dbReference>
<dbReference type="Pfam" id="PF13855">
    <property type="entry name" value="LRR_8"/>
    <property type="match status" value="1"/>
</dbReference>
<dbReference type="InterPro" id="IPR050333">
    <property type="entry name" value="SLRP"/>
</dbReference>